<evidence type="ECO:0000313" key="8">
    <source>
        <dbReference type="EMBL" id="TGV02970.1"/>
    </source>
</evidence>
<evidence type="ECO:0000256" key="5">
    <source>
        <dbReference type="ARBA" id="ARBA00023237"/>
    </source>
</evidence>
<comment type="subcellular location">
    <subcellularLocation>
        <location evidence="1">Cell outer membrane</location>
    </subcellularLocation>
</comment>
<dbReference type="Proteomes" id="UP000307602">
    <property type="component" value="Unassembled WGS sequence"/>
</dbReference>
<evidence type="ECO:0000259" key="7">
    <source>
        <dbReference type="Pfam" id="PF14322"/>
    </source>
</evidence>
<keyword evidence="4" id="KW-0472">Membrane</keyword>
<dbReference type="EMBL" id="SRSO01000009">
    <property type="protein sequence ID" value="TGV02970.1"/>
    <property type="molecule type" value="Genomic_DNA"/>
</dbReference>
<sequence length="593" mass="67279">MKNSHIKQLLLVFIMCFIACDDDSLTETNPNQLSVSVFWQNLKDTETGLAATYNSMLHENVLSILDESLRSDEGWPGFGRPVTNRDGLKILYEKTYNNSSGLVQNKWDACYTVAFRANQVIEALERIKSTLGEEALEEWTKQMGQARFFRGLMHFYLHTAYNNGSIIIRDRVPVEDEEFNLPLSPAEEVVAFFRSDLEYAYENLPARYDTPNENLGRVTKGAAATILGTSYLYKEDYTTAMVYFNDVINNVTADYGYELVEDTSLLFTTAGEFNAESIFELNYTRDYRTDIGVWQDNVLTNQLGLKTTNNEGPNLPAWLINAYKTDQMDPSDERNFYEDPDSPSGLTLRPVSLRTSSMIAIVDDTHSPYYGDLTGNKVVLGNNGWGFGRYKKYTNHDIGTGEGGDPRGSRASGKNIVVNRLADVYLMQAECLIKTGDVAGALEHINAVRHRWALRLLGPVNPKWAGSLFDLESYDENSLMERLMFIEKPLEMSMEGHQIRWNDLRRWGIIGDNFNKLSNETYYAKAATVERVDGTTRNRQNTSISTDPAGANLNIRLNTIDYEYDEAANNYDPIIHDYLPIPLNEVMRNPNIN</sequence>
<organism evidence="8 9">
    <name type="scientific">Flavivirga rizhaonensis</name>
    <dbReference type="NCBI Taxonomy" id="2559571"/>
    <lineage>
        <taxon>Bacteria</taxon>
        <taxon>Pseudomonadati</taxon>
        <taxon>Bacteroidota</taxon>
        <taxon>Flavobacteriia</taxon>
        <taxon>Flavobacteriales</taxon>
        <taxon>Flavobacteriaceae</taxon>
        <taxon>Flavivirga</taxon>
    </lineage>
</organism>
<dbReference type="Pfam" id="PF14322">
    <property type="entry name" value="SusD-like_3"/>
    <property type="match status" value="1"/>
</dbReference>
<accession>A0A4S1DXS9</accession>
<gene>
    <name evidence="8" type="ORF">EM932_08250</name>
</gene>
<comment type="caution">
    <text evidence="8">The sequence shown here is derived from an EMBL/GenBank/DDBJ whole genome shotgun (WGS) entry which is preliminary data.</text>
</comment>
<evidence type="ECO:0000259" key="6">
    <source>
        <dbReference type="Pfam" id="PF07980"/>
    </source>
</evidence>
<keyword evidence="9" id="KW-1185">Reference proteome</keyword>
<dbReference type="AlphaFoldDB" id="A0A4S1DXS9"/>
<keyword evidence="5" id="KW-0998">Cell outer membrane</keyword>
<dbReference type="OrthoDB" id="5694214at2"/>
<reference evidence="8 9" key="1">
    <citation type="submission" date="2019-04" db="EMBL/GenBank/DDBJ databases">
        <authorList>
            <person name="Liu A."/>
        </authorList>
    </citation>
    <scope>NUCLEOTIDE SEQUENCE [LARGE SCALE GENOMIC DNA]</scope>
    <source>
        <strain evidence="8 9">RZ03</strain>
    </source>
</reference>
<dbReference type="RefSeq" id="WP_135876712.1">
    <property type="nucleotide sequence ID" value="NZ_SRSO01000009.1"/>
</dbReference>
<dbReference type="InterPro" id="IPR012944">
    <property type="entry name" value="SusD_RagB_dom"/>
</dbReference>
<evidence type="ECO:0000256" key="4">
    <source>
        <dbReference type="ARBA" id="ARBA00023136"/>
    </source>
</evidence>
<dbReference type="Gene3D" id="1.25.40.390">
    <property type="match status" value="1"/>
</dbReference>
<dbReference type="InterPro" id="IPR011990">
    <property type="entry name" value="TPR-like_helical_dom_sf"/>
</dbReference>
<dbReference type="SUPFAM" id="SSF48452">
    <property type="entry name" value="TPR-like"/>
    <property type="match status" value="1"/>
</dbReference>
<evidence type="ECO:0000256" key="1">
    <source>
        <dbReference type="ARBA" id="ARBA00004442"/>
    </source>
</evidence>
<comment type="similarity">
    <text evidence="2">Belongs to the SusD family.</text>
</comment>
<proteinExistence type="inferred from homology"/>
<feature type="domain" description="RagB/SusD" evidence="6">
    <location>
        <begin position="373"/>
        <end position="592"/>
    </location>
</feature>
<name>A0A4S1DXS9_9FLAO</name>
<dbReference type="Pfam" id="PF07980">
    <property type="entry name" value="SusD_RagB"/>
    <property type="match status" value="1"/>
</dbReference>
<evidence type="ECO:0000256" key="2">
    <source>
        <dbReference type="ARBA" id="ARBA00006275"/>
    </source>
</evidence>
<feature type="domain" description="SusD-like N-terminal" evidence="7">
    <location>
        <begin position="91"/>
        <end position="232"/>
    </location>
</feature>
<dbReference type="InterPro" id="IPR033985">
    <property type="entry name" value="SusD-like_N"/>
</dbReference>
<evidence type="ECO:0000256" key="3">
    <source>
        <dbReference type="ARBA" id="ARBA00022729"/>
    </source>
</evidence>
<evidence type="ECO:0000313" key="9">
    <source>
        <dbReference type="Proteomes" id="UP000307602"/>
    </source>
</evidence>
<dbReference type="GO" id="GO:0009279">
    <property type="term" value="C:cell outer membrane"/>
    <property type="evidence" value="ECO:0007669"/>
    <property type="project" value="UniProtKB-SubCell"/>
</dbReference>
<keyword evidence="3" id="KW-0732">Signal</keyword>
<protein>
    <submittedName>
        <fullName evidence="8">RagB/SusD family nutrient uptake outer membrane protein</fullName>
    </submittedName>
</protein>